<dbReference type="Gene3D" id="3.40.50.2000">
    <property type="entry name" value="Glycogen Phosphorylase B"/>
    <property type="match status" value="2"/>
</dbReference>
<dbReference type="PANTHER" id="PTHR11926:SF1494">
    <property type="entry name" value="FLAVONOL 3-O-GLUCOSYLTRANSFERASE UGT76E12-RELATED"/>
    <property type="match status" value="1"/>
</dbReference>
<dbReference type="Pfam" id="PF00201">
    <property type="entry name" value="UDPGT"/>
    <property type="match status" value="1"/>
</dbReference>
<comment type="similarity">
    <text evidence="1 4">Belongs to the UDP-glycosyltransferase family.</text>
</comment>
<name>A0A328CVV4_9ASTE</name>
<dbReference type="CDD" id="cd03784">
    <property type="entry name" value="GT1_Gtf-like"/>
    <property type="match status" value="1"/>
</dbReference>
<evidence type="ECO:0000256" key="1">
    <source>
        <dbReference type="ARBA" id="ARBA00009995"/>
    </source>
</evidence>
<accession>A0A328CVV4</accession>
<proteinExistence type="inferred from homology"/>
<evidence type="ECO:0000313" key="7">
    <source>
        <dbReference type="Proteomes" id="UP000249390"/>
    </source>
</evidence>
<keyword evidence="7" id="KW-1185">Reference proteome</keyword>
<dbReference type="GO" id="GO:0080044">
    <property type="term" value="F:quercetin 7-O-glucosyltransferase activity"/>
    <property type="evidence" value="ECO:0007669"/>
    <property type="project" value="TreeGrafter"/>
</dbReference>
<dbReference type="Proteomes" id="UP000249390">
    <property type="component" value="Unassembled WGS sequence"/>
</dbReference>
<comment type="caution">
    <text evidence="6">The sequence shown here is derived from an EMBL/GenBank/DDBJ whole genome shotgun (WGS) entry which is preliminary data.</text>
</comment>
<dbReference type="InterPro" id="IPR035595">
    <property type="entry name" value="UDP_glycos_trans_CS"/>
</dbReference>
<dbReference type="AlphaFoldDB" id="A0A328CVV4"/>
<evidence type="ECO:0000256" key="2">
    <source>
        <dbReference type="ARBA" id="ARBA00022676"/>
    </source>
</evidence>
<protein>
    <recommendedName>
        <fullName evidence="5">Glycosyltransferase</fullName>
        <ecNumber evidence="5">2.4.1.-</ecNumber>
    </recommendedName>
</protein>
<dbReference type="InterPro" id="IPR002213">
    <property type="entry name" value="UDP_glucos_trans"/>
</dbReference>
<reference evidence="6 7" key="1">
    <citation type="submission" date="2018-06" db="EMBL/GenBank/DDBJ databases">
        <title>The Genome of Cuscuta australis (Dodder) Provides Insight into the Evolution of Plant Parasitism.</title>
        <authorList>
            <person name="Liu H."/>
        </authorList>
    </citation>
    <scope>NUCLEOTIDE SEQUENCE [LARGE SCALE GENOMIC DNA]</scope>
    <source>
        <strain evidence="7">cv. Yunnan</strain>
        <tissue evidence="6">Vines</tissue>
    </source>
</reference>
<dbReference type="EMBL" id="NQVE01000215">
    <property type="protein sequence ID" value="RAL37492.1"/>
    <property type="molecule type" value="Genomic_DNA"/>
</dbReference>
<dbReference type="FunFam" id="3.40.50.2000:FF:000078">
    <property type="entry name" value="Glycosyltransferase"/>
    <property type="match status" value="1"/>
</dbReference>
<keyword evidence="3 4" id="KW-0808">Transferase</keyword>
<dbReference type="PANTHER" id="PTHR11926">
    <property type="entry name" value="GLUCOSYL/GLUCURONOSYL TRANSFERASES"/>
    <property type="match status" value="1"/>
</dbReference>
<gene>
    <name evidence="6" type="ORF">DM860_000186</name>
</gene>
<evidence type="ECO:0000256" key="3">
    <source>
        <dbReference type="ARBA" id="ARBA00022679"/>
    </source>
</evidence>
<dbReference type="PROSITE" id="PS00375">
    <property type="entry name" value="UDPGT"/>
    <property type="match status" value="1"/>
</dbReference>
<evidence type="ECO:0000256" key="4">
    <source>
        <dbReference type="RuleBase" id="RU003718"/>
    </source>
</evidence>
<organism evidence="6 7">
    <name type="scientific">Cuscuta australis</name>
    <dbReference type="NCBI Taxonomy" id="267555"/>
    <lineage>
        <taxon>Eukaryota</taxon>
        <taxon>Viridiplantae</taxon>
        <taxon>Streptophyta</taxon>
        <taxon>Embryophyta</taxon>
        <taxon>Tracheophyta</taxon>
        <taxon>Spermatophyta</taxon>
        <taxon>Magnoliopsida</taxon>
        <taxon>eudicotyledons</taxon>
        <taxon>Gunneridae</taxon>
        <taxon>Pentapetalae</taxon>
        <taxon>asterids</taxon>
        <taxon>lamiids</taxon>
        <taxon>Solanales</taxon>
        <taxon>Convolvulaceae</taxon>
        <taxon>Cuscuteae</taxon>
        <taxon>Cuscuta</taxon>
        <taxon>Cuscuta subgen. Grammica</taxon>
        <taxon>Cuscuta sect. Cleistogrammica</taxon>
    </lineage>
</organism>
<dbReference type="EC" id="2.4.1.-" evidence="5"/>
<sequence>MVESNSKVLQQKPHAMLLSYPLQGHVIPSVHLAYKLAENGFAVTFVNTQSVHRHLSKSNANNNHRGGGGDDIFAGIRERAGLNIRYLAIPDGLPVEWDRSENHDQFLAALLHVYSAHVEEALRGLLKSTDGGPPVNCLIADSFFVFPGKLAKKYNLLYISFWTEPALVFTLYYHLHLLRLHGHYDRKDSDAGAGGEEVINYVPGVESIRRRDLMSYLQAKDTATVCHQIIDAAFDDVRDADFVLCNTVHELEPHTIAALEKKMKFYAMGPIFPPAFSASPVATSLWSESDCSRWLGSNPPGSVLYVSFGSYAHLSKPDLLEIAFGLSLSGANFLWALRPDMVCSGDQNPLPPDLTEEISGRGMIVPWCNQKQVLGHPAIGGFLTHCGWNSTLEGIWCHVPLLCFPLLTDQFTNRKLIVDDWKCGLNLCDETPVSRAEISEKVKRIMGGKSSEALRDAVKRVKKTMEDALFSKNGSSQENMGRFIKDVNLAVQNKVTIS</sequence>
<dbReference type="SUPFAM" id="SSF53756">
    <property type="entry name" value="UDP-Glycosyltransferase/glycogen phosphorylase"/>
    <property type="match status" value="1"/>
</dbReference>
<keyword evidence="2 4" id="KW-0328">Glycosyltransferase</keyword>
<dbReference type="GO" id="GO:0080043">
    <property type="term" value="F:quercetin 3-O-glucosyltransferase activity"/>
    <property type="evidence" value="ECO:0007669"/>
    <property type="project" value="TreeGrafter"/>
</dbReference>
<evidence type="ECO:0000313" key="6">
    <source>
        <dbReference type="EMBL" id="RAL37492.1"/>
    </source>
</evidence>
<evidence type="ECO:0000256" key="5">
    <source>
        <dbReference type="RuleBase" id="RU362057"/>
    </source>
</evidence>